<organism evidence="2 3">
    <name type="scientific">Spiroplasma clarkii</name>
    <dbReference type="NCBI Taxonomy" id="2139"/>
    <lineage>
        <taxon>Bacteria</taxon>
        <taxon>Bacillati</taxon>
        <taxon>Mycoplasmatota</taxon>
        <taxon>Mollicutes</taxon>
        <taxon>Entomoplasmatales</taxon>
        <taxon>Spiroplasmataceae</taxon>
        <taxon>Spiroplasma</taxon>
    </lineage>
</organism>
<keyword evidence="1" id="KW-0472">Membrane</keyword>
<dbReference type="AlphaFoldDB" id="A0A2K8KHH5"/>
<name>A0A2K8KHH5_9MOLU</name>
<protein>
    <submittedName>
        <fullName evidence="2">Uncharacterized protein</fullName>
    </submittedName>
</protein>
<feature type="transmembrane region" description="Helical" evidence="1">
    <location>
        <begin position="191"/>
        <end position="209"/>
    </location>
</feature>
<evidence type="ECO:0000313" key="2">
    <source>
        <dbReference type="EMBL" id="ATX71125.1"/>
    </source>
</evidence>
<accession>A0A2K8KHH5</accession>
<dbReference type="EMBL" id="CP024870">
    <property type="protein sequence ID" value="ATX71125.1"/>
    <property type="molecule type" value="Genomic_DNA"/>
</dbReference>
<reference evidence="2 3" key="1">
    <citation type="submission" date="2017-11" db="EMBL/GenBank/DDBJ databases">
        <title>Complete genome sequence of Spiroplasma clarkii CN-5 (DSM 19994).</title>
        <authorList>
            <person name="Tsai Y.-M."/>
            <person name="Chang A."/>
            <person name="Lo W.-S."/>
            <person name="Kuo C.-H."/>
        </authorList>
    </citation>
    <scope>NUCLEOTIDE SEQUENCE [LARGE SCALE GENOMIC DNA]</scope>
    <source>
        <strain evidence="2 3">CN-5</strain>
    </source>
</reference>
<evidence type="ECO:0000313" key="3">
    <source>
        <dbReference type="Proteomes" id="UP000231179"/>
    </source>
</evidence>
<dbReference type="Proteomes" id="UP000231179">
    <property type="component" value="Chromosome"/>
</dbReference>
<sequence length="304" mass="35407">MNLQETIEKYKLNEVVDFKRIEKLANIKWFTVYSIFSLIFSNLLLAWFAYLFIRLFLYLAGGLGGLGSEYILLFLILVAYLIVAIVFASLLLTIYIAKNLIYGKRLDIHKKLRSELKKIDYNEILNRVIGKQHIKLMQNSTDEDIVELLWPEQADTYASENSFRSPKRIYHINGCDYLYTYYYKGRRIDPWKLLIAIGCFVTLLVLLWAPAPESALIGSGFFTKPTHAGILFFKKTQSKQNLTNLTLVETKFSELNCVEVKEFNKSSLDGFEKRFKLKRWVLKLVQSYEKEVSTIENLITQINS</sequence>
<feature type="transmembrane region" description="Helical" evidence="1">
    <location>
        <begin position="70"/>
        <end position="97"/>
    </location>
</feature>
<gene>
    <name evidence="2" type="ORF">SCLAR_v1c08130</name>
</gene>
<keyword evidence="1" id="KW-1133">Transmembrane helix</keyword>
<proteinExistence type="predicted"/>
<keyword evidence="3" id="KW-1185">Reference proteome</keyword>
<dbReference type="RefSeq" id="WP_100254667.1">
    <property type="nucleotide sequence ID" value="NZ_CP024870.1"/>
</dbReference>
<keyword evidence="1" id="KW-0812">Transmembrane</keyword>
<feature type="transmembrane region" description="Helical" evidence="1">
    <location>
        <begin position="29"/>
        <end position="50"/>
    </location>
</feature>
<evidence type="ECO:0000256" key="1">
    <source>
        <dbReference type="SAM" id="Phobius"/>
    </source>
</evidence>